<evidence type="ECO:0000313" key="2">
    <source>
        <dbReference type="EMBL" id="KJF41737.1"/>
    </source>
</evidence>
<feature type="region of interest" description="Disordered" evidence="1">
    <location>
        <begin position="227"/>
        <end position="253"/>
    </location>
</feature>
<dbReference type="EMBL" id="JRHC01000009">
    <property type="protein sequence ID" value="KJF41737.1"/>
    <property type="molecule type" value="Genomic_DNA"/>
</dbReference>
<evidence type="ECO:0000256" key="1">
    <source>
        <dbReference type="SAM" id="MobiDB-lite"/>
    </source>
</evidence>
<dbReference type="InterPro" id="IPR046228">
    <property type="entry name" value="DUF6261"/>
</dbReference>
<gene>
    <name evidence="2" type="ORF">LH29_23695</name>
</gene>
<dbReference type="OrthoDB" id="1116771at2"/>
<dbReference type="AlphaFoldDB" id="A0A0D8J4C4"/>
<reference evidence="2 3" key="1">
    <citation type="submission" date="2014-09" db="EMBL/GenBank/DDBJ databases">
        <title>Draft Genome Sequence of Draconibacterium sp. JN14CK-3.</title>
        <authorList>
            <person name="Dong C."/>
            <person name="Lai Q."/>
            <person name="Shao Z."/>
        </authorList>
    </citation>
    <scope>NUCLEOTIDE SEQUENCE [LARGE SCALE GENOMIC DNA]</scope>
    <source>
        <strain evidence="2 3">JN14CK-3</strain>
    </source>
</reference>
<proteinExistence type="predicted"/>
<accession>A0A0D8J4C4</accession>
<organism evidence="2 3">
    <name type="scientific">Draconibacterium sediminis</name>
    <dbReference type="NCBI Taxonomy" id="1544798"/>
    <lineage>
        <taxon>Bacteria</taxon>
        <taxon>Pseudomonadati</taxon>
        <taxon>Bacteroidota</taxon>
        <taxon>Bacteroidia</taxon>
        <taxon>Marinilabiliales</taxon>
        <taxon>Prolixibacteraceae</taxon>
        <taxon>Draconibacterium</taxon>
    </lineage>
</organism>
<keyword evidence="3" id="KW-1185">Reference proteome</keyword>
<sequence length="253" mass="28978">MKILRVVFSRFRNYDHYQFITEFITRINKATPATLNIESKMPEFNAAFAEMDTVYKKNNSSDFTPLINGADVKRDRYWSAIFMRLRATIMGPDEAEVEAAEKLKALFDLHGNVRTMPLKGESAVLTNLIQAMESRDYGGYCMTVGINNWVTALKTENLTVQDLTEQRRQESVDQDNEEYKLLREAVDTAYEKIVSRINALVELEMATPEIENFIQLTNNQINDYENELAARQGRTDSEPEEAEPIPPTSGEEV</sequence>
<dbReference type="RefSeq" id="WP_045033617.1">
    <property type="nucleotide sequence ID" value="NZ_JRHC01000009.1"/>
</dbReference>
<evidence type="ECO:0000313" key="3">
    <source>
        <dbReference type="Proteomes" id="UP000032544"/>
    </source>
</evidence>
<dbReference type="Pfam" id="PF19775">
    <property type="entry name" value="DUF6261"/>
    <property type="match status" value="1"/>
</dbReference>
<dbReference type="Proteomes" id="UP000032544">
    <property type="component" value="Unassembled WGS sequence"/>
</dbReference>
<name>A0A0D8J4C4_9BACT</name>
<protein>
    <submittedName>
        <fullName evidence="2">Uncharacterized protein</fullName>
    </submittedName>
</protein>
<comment type="caution">
    <text evidence="2">The sequence shown here is derived from an EMBL/GenBank/DDBJ whole genome shotgun (WGS) entry which is preliminary data.</text>
</comment>